<organism evidence="8 9">
    <name type="scientific">Branchiostoma belcheri</name>
    <name type="common">Amphioxus</name>
    <dbReference type="NCBI Taxonomy" id="7741"/>
    <lineage>
        <taxon>Eukaryota</taxon>
        <taxon>Metazoa</taxon>
        <taxon>Chordata</taxon>
        <taxon>Cephalochordata</taxon>
        <taxon>Leptocardii</taxon>
        <taxon>Amphioxiformes</taxon>
        <taxon>Branchiostomatidae</taxon>
        <taxon>Branchiostoma</taxon>
    </lineage>
</organism>
<dbReference type="RefSeq" id="XP_019618451.1">
    <property type="nucleotide sequence ID" value="XM_019762892.1"/>
</dbReference>
<dbReference type="AlphaFoldDB" id="A0A6P4YMR2"/>
<feature type="region of interest" description="Disordered" evidence="5">
    <location>
        <begin position="113"/>
        <end position="183"/>
    </location>
</feature>
<evidence type="ECO:0000313" key="9">
    <source>
        <dbReference type="RefSeq" id="XP_019618451.1"/>
    </source>
</evidence>
<evidence type="ECO:0000256" key="6">
    <source>
        <dbReference type="SAM" id="Phobius"/>
    </source>
</evidence>
<dbReference type="GO" id="GO:0016020">
    <property type="term" value="C:membrane"/>
    <property type="evidence" value="ECO:0007669"/>
    <property type="project" value="UniProtKB-SubCell"/>
</dbReference>
<dbReference type="KEGG" id="bbel:109465539"/>
<evidence type="ECO:0000256" key="2">
    <source>
        <dbReference type="ARBA" id="ARBA00022692"/>
    </source>
</evidence>
<gene>
    <name evidence="9" type="primary">LOC109465539</name>
</gene>
<evidence type="ECO:0000256" key="5">
    <source>
        <dbReference type="SAM" id="MobiDB-lite"/>
    </source>
</evidence>
<dbReference type="GeneID" id="109465539"/>
<feature type="chain" id="PRO_5028280638" evidence="7">
    <location>
        <begin position="20"/>
        <end position="183"/>
    </location>
</feature>
<dbReference type="PANTHER" id="PTHR31395:SF23">
    <property type="entry name" value="GEO05642P1"/>
    <property type="match status" value="1"/>
</dbReference>
<feature type="compositionally biased region" description="Pro residues" evidence="5">
    <location>
        <begin position="131"/>
        <end position="168"/>
    </location>
</feature>
<keyword evidence="8" id="KW-1185">Reference proteome</keyword>
<comment type="subcellular location">
    <subcellularLocation>
        <location evidence="1">Membrane</location>
    </subcellularLocation>
</comment>
<feature type="transmembrane region" description="Helical" evidence="6">
    <location>
        <begin position="75"/>
        <end position="108"/>
    </location>
</feature>
<dbReference type="PANTHER" id="PTHR31395">
    <property type="entry name" value="SHISA"/>
    <property type="match status" value="1"/>
</dbReference>
<reference evidence="9" key="1">
    <citation type="submission" date="2025-08" db="UniProtKB">
        <authorList>
            <consortium name="RefSeq"/>
        </authorList>
    </citation>
    <scope>IDENTIFICATION</scope>
    <source>
        <tissue evidence="9">Gonad</tissue>
    </source>
</reference>
<proteinExistence type="predicted"/>
<evidence type="ECO:0000256" key="4">
    <source>
        <dbReference type="ARBA" id="ARBA00023136"/>
    </source>
</evidence>
<evidence type="ECO:0000256" key="7">
    <source>
        <dbReference type="SAM" id="SignalP"/>
    </source>
</evidence>
<feature type="signal peptide" evidence="7">
    <location>
        <begin position="1"/>
        <end position="19"/>
    </location>
</feature>
<keyword evidence="4 6" id="KW-0472">Membrane</keyword>
<keyword evidence="2 6" id="KW-0812">Transmembrane</keyword>
<keyword evidence="3 6" id="KW-1133">Transmembrane helix</keyword>
<accession>A0A6P4YMR2</accession>
<evidence type="ECO:0000256" key="1">
    <source>
        <dbReference type="ARBA" id="ARBA00004370"/>
    </source>
</evidence>
<dbReference type="InterPro" id="IPR026910">
    <property type="entry name" value="Shisa"/>
</dbReference>
<evidence type="ECO:0000313" key="8">
    <source>
        <dbReference type="Proteomes" id="UP000515135"/>
    </source>
</evidence>
<dbReference type="Proteomes" id="UP000515135">
    <property type="component" value="Unplaced"/>
</dbReference>
<keyword evidence="7" id="KW-0732">Signal</keyword>
<protein>
    <submittedName>
        <fullName evidence="9">Protein shisa-4-like</fullName>
    </submittedName>
</protein>
<dbReference type="OrthoDB" id="10057341at2759"/>
<name>A0A6P4YMR2_BRABE</name>
<sequence>MWRVTAFLVGIFLMKAVAGEQCRALGGLTTFSCPRTLLDDHDEIYCCDGDCCDNCWESEDTSACTGRWGDHIGKAIQLGIGAIIGIVVAAIVGLIIIIVICVCCCYHLGKQQTNPRGRGQQMVPVAQPAGQYPPPGGQYPPPGGQYPPPAGQYPPPAYPTAGPYPPLSDPAYPQDGGYAPTKI</sequence>
<evidence type="ECO:0000256" key="3">
    <source>
        <dbReference type="ARBA" id="ARBA00022989"/>
    </source>
</evidence>